<accession>A0A9N8ZXZ0</accession>
<evidence type="ECO:0000313" key="3">
    <source>
        <dbReference type="EMBL" id="CAG8510272.1"/>
    </source>
</evidence>
<feature type="compositionally biased region" description="Polar residues" evidence="2">
    <location>
        <begin position="340"/>
        <end position="350"/>
    </location>
</feature>
<feature type="compositionally biased region" description="Basic and acidic residues" evidence="2">
    <location>
        <begin position="9"/>
        <end position="25"/>
    </location>
</feature>
<feature type="compositionally biased region" description="Polar residues" evidence="2">
    <location>
        <begin position="219"/>
        <end position="239"/>
    </location>
</feature>
<evidence type="ECO:0000313" key="4">
    <source>
        <dbReference type="Proteomes" id="UP000789831"/>
    </source>
</evidence>
<keyword evidence="1" id="KW-0175">Coiled coil</keyword>
<dbReference type="EMBL" id="CAJVPL010000565">
    <property type="protein sequence ID" value="CAG8510272.1"/>
    <property type="molecule type" value="Genomic_DNA"/>
</dbReference>
<keyword evidence="4" id="KW-1185">Reference proteome</keyword>
<feature type="coiled-coil region" evidence="1">
    <location>
        <begin position="362"/>
        <end position="422"/>
    </location>
</feature>
<feature type="compositionally biased region" description="Basic residues" evidence="2">
    <location>
        <begin position="74"/>
        <end position="95"/>
    </location>
</feature>
<dbReference type="OrthoDB" id="2450024at2759"/>
<feature type="region of interest" description="Disordered" evidence="2">
    <location>
        <begin position="1"/>
        <end position="95"/>
    </location>
</feature>
<protein>
    <submittedName>
        <fullName evidence="3">5317_t:CDS:1</fullName>
    </submittedName>
</protein>
<gene>
    <name evidence="3" type="ORF">AGERDE_LOCUS4705</name>
</gene>
<sequence length="512" mass="58507">MASDGNLVVDKENNTVFSSKEDKELSTNTPPHSPKQSKDRRRFADMFNKEKKVTANSNTRRITTRSEVAEEKRKKNRRRQRRRRSNPRTKLRKRRSLNLSEYDDKDEAKLKQKNRLSLNITDLLYNQTPSAFPSSPKTKRSISQPQLLNIHIVAKEEIVNPQTPLTPIDYYGQESYQNPNNQFEEEYHANDGQTKQRRISNGTTGSTASSTSSTATASIVETPSTPESPISNESNEQKNLTENIDVLEDERKSPRWHKDWKQGVGILDVIEDTEPISEEANNGEQQDKSEANAGESKFTENSSANDDIVEDVDIEKSQEFETNNNSLSNTTTQQLETKLPRQSEQTSLSTMETVIIRQLELSERMEKTMNRLESKVNEQREEMNGMNTIRMQETIQRLETKVDAQRNELDELRQFIGDLRKNQKLLLSKEAFIHYQQLPPNTIEFTTSETGKDDAAALTLTTDQETATSFTLVKTLVVNPLYKTVGIASSVFHTLYIQPVVVFARIVKQTVI</sequence>
<organism evidence="3 4">
    <name type="scientific">Ambispora gerdemannii</name>
    <dbReference type="NCBI Taxonomy" id="144530"/>
    <lineage>
        <taxon>Eukaryota</taxon>
        <taxon>Fungi</taxon>
        <taxon>Fungi incertae sedis</taxon>
        <taxon>Mucoromycota</taxon>
        <taxon>Glomeromycotina</taxon>
        <taxon>Glomeromycetes</taxon>
        <taxon>Archaeosporales</taxon>
        <taxon>Ambisporaceae</taxon>
        <taxon>Ambispora</taxon>
    </lineage>
</organism>
<feature type="region of interest" description="Disordered" evidence="2">
    <location>
        <begin position="277"/>
        <end position="350"/>
    </location>
</feature>
<name>A0A9N8ZXZ0_9GLOM</name>
<dbReference type="AlphaFoldDB" id="A0A9N8ZXZ0"/>
<feature type="compositionally biased region" description="Low complexity" evidence="2">
    <location>
        <begin position="202"/>
        <end position="218"/>
    </location>
</feature>
<feature type="compositionally biased region" description="Basic and acidic residues" evidence="2">
    <location>
        <begin position="42"/>
        <end position="53"/>
    </location>
</feature>
<comment type="caution">
    <text evidence="3">The sequence shown here is derived from an EMBL/GenBank/DDBJ whole genome shotgun (WGS) entry which is preliminary data.</text>
</comment>
<proteinExistence type="predicted"/>
<evidence type="ECO:0000256" key="2">
    <source>
        <dbReference type="SAM" id="MobiDB-lite"/>
    </source>
</evidence>
<dbReference type="Proteomes" id="UP000789831">
    <property type="component" value="Unassembled WGS sequence"/>
</dbReference>
<feature type="region of interest" description="Disordered" evidence="2">
    <location>
        <begin position="188"/>
        <end position="239"/>
    </location>
</feature>
<evidence type="ECO:0000256" key="1">
    <source>
        <dbReference type="SAM" id="Coils"/>
    </source>
</evidence>
<reference evidence="3" key="1">
    <citation type="submission" date="2021-06" db="EMBL/GenBank/DDBJ databases">
        <authorList>
            <person name="Kallberg Y."/>
            <person name="Tangrot J."/>
            <person name="Rosling A."/>
        </authorList>
    </citation>
    <scope>NUCLEOTIDE SEQUENCE</scope>
    <source>
        <strain evidence="3">MT106</strain>
    </source>
</reference>
<feature type="compositionally biased region" description="Low complexity" evidence="2">
    <location>
        <begin position="322"/>
        <end position="335"/>
    </location>
</feature>